<evidence type="ECO:0000313" key="5">
    <source>
        <dbReference type="Proteomes" id="UP000248044"/>
    </source>
</evidence>
<dbReference type="InterPro" id="IPR011990">
    <property type="entry name" value="TPR-like_helical_dom_sf"/>
</dbReference>
<keyword evidence="5" id="KW-1185">Reference proteome</keyword>
<evidence type="ECO:0000256" key="3">
    <source>
        <dbReference type="PROSITE-ProRule" id="PRU00339"/>
    </source>
</evidence>
<keyword evidence="2 3" id="KW-0802">TPR repeat</keyword>
<dbReference type="OrthoDB" id="115601at2157"/>
<dbReference type="Proteomes" id="UP000248044">
    <property type="component" value="Chromosome"/>
</dbReference>
<dbReference type="Pfam" id="PF00515">
    <property type="entry name" value="TPR_1"/>
    <property type="match status" value="1"/>
</dbReference>
<dbReference type="GeneID" id="36831628"/>
<dbReference type="SMART" id="SM00028">
    <property type="entry name" value="TPR"/>
    <property type="match status" value="6"/>
</dbReference>
<dbReference type="PROSITE" id="PS50005">
    <property type="entry name" value="TPR"/>
    <property type="match status" value="2"/>
</dbReference>
<keyword evidence="1" id="KW-0677">Repeat</keyword>
<accession>A0A2U9IDT6</accession>
<dbReference type="EMBL" id="CP029289">
    <property type="protein sequence ID" value="AWR94159.1"/>
    <property type="molecule type" value="Genomic_DNA"/>
</dbReference>
<organism evidence="4 5">
    <name type="scientific">Acidianus brierleyi</name>
    <dbReference type="NCBI Taxonomy" id="41673"/>
    <lineage>
        <taxon>Archaea</taxon>
        <taxon>Thermoproteota</taxon>
        <taxon>Thermoprotei</taxon>
        <taxon>Sulfolobales</taxon>
        <taxon>Sulfolobaceae</taxon>
        <taxon>Acidianus</taxon>
    </lineage>
</organism>
<dbReference type="PANTHER" id="PTHR44858">
    <property type="entry name" value="TETRATRICOPEPTIDE REPEAT PROTEIN 6"/>
    <property type="match status" value="1"/>
</dbReference>
<feature type="repeat" description="TPR" evidence="3">
    <location>
        <begin position="190"/>
        <end position="223"/>
    </location>
</feature>
<name>A0A2U9IDT6_9CREN</name>
<dbReference type="AlphaFoldDB" id="A0A2U9IDT6"/>
<dbReference type="PANTHER" id="PTHR44858:SF1">
    <property type="entry name" value="UDP-N-ACETYLGLUCOSAMINE--PEPTIDE N-ACETYLGLUCOSAMINYLTRANSFERASE SPINDLY-RELATED"/>
    <property type="match status" value="1"/>
</dbReference>
<protein>
    <recommendedName>
        <fullName evidence="6">Tetratricopeptide repeat protein</fullName>
    </recommendedName>
</protein>
<dbReference type="Pfam" id="PF13432">
    <property type="entry name" value="TPR_16"/>
    <property type="match status" value="1"/>
</dbReference>
<dbReference type="Gene3D" id="1.25.40.10">
    <property type="entry name" value="Tetratricopeptide repeat domain"/>
    <property type="match status" value="3"/>
</dbReference>
<evidence type="ECO:0008006" key="6">
    <source>
        <dbReference type="Google" id="ProtNLM"/>
    </source>
</evidence>
<proteinExistence type="predicted"/>
<evidence type="ECO:0000256" key="1">
    <source>
        <dbReference type="ARBA" id="ARBA00022737"/>
    </source>
</evidence>
<dbReference type="RefSeq" id="WP_110270040.1">
    <property type="nucleotide sequence ID" value="NZ_CP029289.2"/>
</dbReference>
<dbReference type="PROSITE" id="PS50293">
    <property type="entry name" value="TPR_REGION"/>
    <property type="match status" value="1"/>
</dbReference>
<reference evidence="4 5" key="1">
    <citation type="submission" date="2018-05" db="EMBL/GenBank/DDBJ databases">
        <title>Complete Genome Sequences of Extremely Thermoacidophilic, Metal-Mobilizing Type-Strain Members of the Archaeal Family Sulfolobaceae: Acidianus brierleyi DSM-1651T, Acidianus sulfidivorans DSM-18786T, Metallosphaera hakonensis DSM-7519T, and Metallosphaera prunae DSM-10039T.</title>
        <authorList>
            <person name="Counts J.A."/>
            <person name="Kelly R.M."/>
        </authorList>
    </citation>
    <scope>NUCLEOTIDE SEQUENCE [LARGE SCALE GENOMIC DNA]</scope>
    <source>
        <strain evidence="4 5">DSM 1651</strain>
    </source>
</reference>
<gene>
    <name evidence="4" type="ORF">DFR85_05690</name>
</gene>
<dbReference type="InterPro" id="IPR019734">
    <property type="entry name" value="TPR_rpt"/>
</dbReference>
<dbReference type="Pfam" id="PF13181">
    <property type="entry name" value="TPR_8"/>
    <property type="match status" value="2"/>
</dbReference>
<dbReference type="InterPro" id="IPR050498">
    <property type="entry name" value="Ycf3"/>
</dbReference>
<dbReference type="SUPFAM" id="SSF48452">
    <property type="entry name" value="TPR-like"/>
    <property type="match status" value="2"/>
</dbReference>
<sequence>MSQLEDIISQYNSGNLNYALRKIQELISSNPSKEAYQLLGKILLDMGREEEALEAFNNAGDKINAAKILINRIRYTDALQLLEGINEPEARLLRAMAYLKLEQYEKVLDELKEISGEYLNSPIFYKIKGITEYFLGNYYDSIKDLSKAISLYGFDADLFYYRALCHMSLNNDKDAEKDFDTAINLNPYYAEAYFGKGIMKEKKGKFEEAVKLYTRSISINPNYKGAYVRRAKTYMKMGMEDEAIKDIDKVKEIEDSKNKKDIH</sequence>
<feature type="repeat" description="TPR" evidence="3">
    <location>
        <begin position="156"/>
        <end position="189"/>
    </location>
</feature>
<evidence type="ECO:0000313" key="4">
    <source>
        <dbReference type="EMBL" id="AWR94159.1"/>
    </source>
</evidence>
<evidence type="ECO:0000256" key="2">
    <source>
        <dbReference type="ARBA" id="ARBA00022803"/>
    </source>
</evidence>
<dbReference type="KEGG" id="abri:DFR85_05690"/>